<protein>
    <recommendedName>
        <fullName evidence="4">Calcineurin-like phosphoesterase domain-containing protein</fullName>
    </recommendedName>
</protein>
<evidence type="ECO:0000256" key="2">
    <source>
        <dbReference type="ARBA" id="ARBA00022801"/>
    </source>
</evidence>
<dbReference type="OrthoDB" id="411211at2759"/>
<dbReference type="Gene3D" id="3.60.21.10">
    <property type="match status" value="1"/>
</dbReference>
<dbReference type="PANTHER" id="PTHR10161">
    <property type="entry name" value="TARTRATE-RESISTANT ACID PHOSPHATASE TYPE 5"/>
    <property type="match status" value="1"/>
</dbReference>
<sequence>MILIIFLPISLITCQKSLELNDSLTFFALGDWGGTNSYPYTTPAQLKIAEQMKKNANLEPISFIISTGDNFYPNGILKNDPRFEYTFKKVYLNDNSSLERIPWYIVLGNHDHRLGRARNQLEYTKINDLWIFPDFIHTLKVNLNNDSIKFIFIDTIILCNLYEDGPMEKMYDSLNITYYNLLEKELINSKNDSIKIVVGHNPIYTKMFGRVVPECIGKHLKSLLDRYQVRIYLSGHDHTLQHHVYKNKYSQSDTNLFVTGGGSSIYYLPMIQDDDDEKNIQSKFYWKKSQLNGFDLVTREKGGFSQFKIDKNGFSIKFIDSDGNVLYNSSINF</sequence>
<feature type="domain" description="Calcineurin-like phosphoesterase" evidence="4">
    <location>
        <begin position="25"/>
        <end position="239"/>
    </location>
</feature>
<keyword evidence="2" id="KW-0378">Hydrolase</keyword>
<keyword evidence="1 3" id="KW-0732">Signal</keyword>
<keyword evidence="6" id="KW-1185">Reference proteome</keyword>
<dbReference type="Pfam" id="PF00149">
    <property type="entry name" value="Metallophos"/>
    <property type="match status" value="1"/>
</dbReference>
<organism evidence="5 6">
    <name type="scientific">Brachionus calyciflorus</name>
    <dbReference type="NCBI Taxonomy" id="104777"/>
    <lineage>
        <taxon>Eukaryota</taxon>
        <taxon>Metazoa</taxon>
        <taxon>Spiralia</taxon>
        <taxon>Gnathifera</taxon>
        <taxon>Rotifera</taxon>
        <taxon>Eurotatoria</taxon>
        <taxon>Monogononta</taxon>
        <taxon>Pseudotrocha</taxon>
        <taxon>Ploima</taxon>
        <taxon>Brachionidae</taxon>
        <taxon>Brachionus</taxon>
    </lineage>
</organism>
<dbReference type="AlphaFoldDB" id="A0A813XCD0"/>
<evidence type="ECO:0000313" key="5">
    <source>
        <dbReference type="EMBL" id="CAF0867965.1"/>
    </source>
</evidence>
<dbReference type="InterPro" id="IPR051558">
    <property type="entry name" value="Metallophosphoesterase_PAP"/>
</dbReference>
<dbReference type="PANTHER" id="PTHR10161:SF14">
    <property type="entry name" value="TARTRATE-RESISTANT ACID PHOSPHATASE TYPE 5"/>
    <property type="match status" value="1"/>
</dbReference>
<dbReference type="InterPro" id="IPR004843">
    <property type="entry name" value="Calcineurin-like_PHP"/>
</dbReference>
<dbReference type="EMBL" id="CAJNOC010001472">
    <property type="protein sequence ID" value="CAF0867965.1"/>
    <property type="molecule type" value="Genomic_DNA"/>
</dbReference>
<feature type="chain" id="PRO_5032464681" description="Calcineurin-like phosphoesterase domain-containing protein" evidence="3">
    <location>
        <begin position="18"/>
        <end position="333"/>
    </location>
</feature>
<dbReference type="GO" id="GO:0016787">
    <property type="term" value="F:hydrolase activity"/>
    <property type="evidence" value="ECO:0007669"/>
    <property type="project" value="UniProtKB-KW"/>
</dbReference>
<gene>
    <name evidence="5" type="ORF">OXX778_LOCUS9783</name>
</gene>
<evidence type="ECO:0000313" key="6">
    <source>
        <dbReference type="Proteomes" id="UP000663879"/>
    </source>
</evidence>
<evidence type="ECO:0000259" key="4">
    <source>
        <dbReference type="Pfam" id="PF00149"/>
    </source>
</evidence>
<name>A0A813XCD0_9BILA</name>
<evidence type="ECO:0000256" key="1">
    <source>
        <dbReference type="ARBA" id="ARBA00022729"/>
    </source>
</evidence>
<reference evidence="5" key="1">
    <citation type="submission" date="2021-02" db="EMBL/GenBank/DDBJ databases">
        <authorList>
            <person name="Nowell W R."/>
        </authorList>
    </citation>
    <scope>NUCLEOTIDE SEQUENCE</scope>
    <source>
        <strain evidence="5">Ploen Becks lab</strain>
    </source>
</reference>
<dbReference type="SUPFAM" id="SSF56300">
    <property type="entry name" value="Metallo-dependent phosphatases"/>
    <property type="match status" value="1"/>
</dbReference>
<dbReference type="InterPro" id="IPR029052">
    <property type="entry name" value="Metallo-depent_PP-like"/>
</dbReference>
<proteinExistence type="predicted"/>
<evidence type="ECO:0000256" key="3">
    <source>
        <dbReference type="SAM" id="SignalP"/>
    </source>
</evidence>
<dbReference type="Proteomes" id="UP000663879">
    <property type="component" value="Unassembled WGS sequence"/>
</dbReference>
<accession>A0A813XCD0</accession>
<comment type="caution">
    <text evidence="5">The sequence shown here is derived from an EMBL/GenBank/DDBJ whole genome shotgun (WGS) entry which is preliminary data.</text>
</comment>
<feature type="signal peptide" evidence="3">
    <location>
        <begin position="1"/>
        <end position="17"/>
    </location>
</feature>